<sequence>MSLNQYTEQKNLLKYFKSSKLTKINKQSKIFLQNIQTSSQLEPNIFNTLNFVSQYLIIIFFKQEFAFKKKITHIYRYLYLLFLNFLLNCRHQKYQFKILVCLQIWKLQLFCYSVYLDFIHFMEQKISQHLK</sequence>
<name>A0A8S1P5J4_9CILI</name>
<accession>A0A8S1P5J4</accession>
<proteinExistence type="predicted"/>
<protein>
    <submittedName>
        <fullName evidence="1">Uncharacterized protein</fullName>
    </submittedName>
</protein>
<gene>
    <name evidence="1" type="ORF">PSON_ATCC_30995.1.T0700036</name>
</gene>
<evidence type="ECO:0000313" key="2">
    <source>
        <dbReference type="Proteomes" id="UP000692954"/>
    </source>
</evidence>
<dbReference type="Proteomes" id="UP000692954">
    <property type="component" value="Unassembled WGS sequence"/>
</dbReference>
<reference evidence="1" key="1">
    <citation type="submission" date="2021-01" db="EMBL/GenBank/DDBJ databases">
        <authorList>
            <consortium name="Genoscope - CEA"/>
            <person name="William W."/>
        </authorList>
    </citation>
    <scope>NUCLEOTIDE SEQUENCE</scope>
</reference>
<dbReference type="EMBL" id="CAJJDN010000070">
    <property type="protein sequence ID" value="CAD8098288.1"/>
    <property type="molecule type" value="Genomic_DNA"/>
</dbReference>
<comment type="caution">
    <text evidence="1">The sequence shown here is derived from an EMBL/GenBank/DDBJ whole genome shotgun (WGS) entry which is preliminary data.</text>
</comment>
<organism evidence="1 2">
    <name type="scientific">Paramecium sonneborni</name>
    <dbReference type="NCBI Taxonomy" id="65129"/>
    <lineage>
        <taxon>Eukaryota</taxon>
        <taxon>Sar</taxon>
        <taxon>Alveolata</taxon>
        <taxon>Ciliophora</taxon>
        <taxon>Intramacronucleata</taxon>
        <taxon>Oligohymenophorea</taxon>
        <taxon>Peniculida</taxon>
        <taxon>Parameciidae</taxon>
        <taxon>Paramecium</taxon>
    </lineage>
</organism>
<dbReference type="AlphaFoldDB" id="A0A8S1P5J4"/>
<evidence type="ECO:0000313" key="1">
    <source>
        <dbReference type="EMBL" id="CAD8098288.1"/>
    </source>
</evidence>
<keyword evidence="2" id="KW-1185">Reference proteome</keyword>